<evidence type="ECO:0000256" key="6">
    <source>
        <dbReference type="ARBA" id="ARBA00023203"/>
    </source>
</evidence>
<dbReference type="Pfam" id="PF01344">
    <property type="entry name" value="Kelch_1"/>
    <property type="match status" value="1"/>
</dbReference>
<name>A0AAV4RJF9_9ARAC</name>
<keyword evidence="10" id="KW-1185">Reference proteome</keyword>
<dbReference type="InterPro" id="IPR011705">
    <property type="entry name" value="BACK"/>
</dbReference>
<evidence type="ECO:0000259" key="8">
    <source>
        <dbReference type="PROSITE" id="PS50097"/>
    </source>
</evidence>
<reference evidence="9 10" key="1">
    <citation type="submission" date="2021-06" db="EMBL/GenBank/DDBJ databases">
        <title>Caerostris darwini draft genome.</title>
        <authorList>
            <person name="Kono N."/>
            <person name="Arakawa K."/>
        </authorList>
    </citation>
    <scope>NUCLEOTIDE SEQUENCE [LARGE SCALE GENOMIC DNA]</scope>
</reference>
<dbReference type="SMART" id="SM00225">
    <property type="entry name" value="BTB"/>
    <property type="match status" value="1"/>
</dbReference>
<evidence type="ECO:0000313" key="9">
    <source>
        <dbReference type="EMBL" id="GIY20627.1"/>
    </source>
</evidence>
<dbReference type="InterPro" id="IPR015915">
    <property type="entry name" value="Kelch-typ_b-propeller"/>
</dbReference>
<dbReference type="InterPro" id="IPR017096">
    <property type="entry name" value="BTB-kelch_protein"/>
</dbReference>
<accession>A0AAV4RJF9</accession>
<comment type="pathway">
    <text evidence="1">Protein modification; protein ubiquitination.</text>
</comment>
<evidence type="ECO:0000256" key="7">
    <source>
        <dbReference type="ARBA" id="ARBA00043912"/>
    </source>
</evidence>
<keyword evidence="6" id="KW-0009">Actin-binding</keyword>
<evidence type="ECO:0000256" key="5">
    <source>
        <dbReference type="ARBA" id="ARBA00022786"/>
    </source>
</evidence>
<dbReference type="SUPFAM" id="SSF117281">
    <property type="entry name" value="Kelch motif"/>
    <property type="match status" value="1"/>
</dbReference>
<dbReference type="SMART" id="SM00612">
    <property type="entry name" value="Kelch"/>
    <property type="match status" value="5"/>
</dbReference>
<proteinExistence type="predicted"/>
<dbReference type="PANTHER" id="PTHR24412:SF480">
    <property type="entry name" value="KELCH-LIKE PROTEIN 8"/>
    <property type="match status" value="1"/>
</dbReference>
<dbReference type="InterPro" id="IPR006652">
    <property type="entry name" value="Kelch_1"/>
</dbReference>
<comment type="caution">
    <text evidence="9">The sequence shown here is derived from an EMBL/GenBank/DDBJ whole genome shotgun (WGS) entry which is preliminary data.</text>
</comment>
<dbReference type="FunFam" id="1.25.40.420:FF:000001">
    <property type="entry name" value="Kelch-like family member 12"/>
    <property type="match status" value="1"/>
</dbReference>
<dbReference type="InterPro" id="IPR011333">
    <property type="entry name" value="SKP1/BTB/POZ_sf"/>
</dbReference>
<dbReference type="Gene3D" id="3.30.710.10">
    <property type="entry name" value="Potassium Channel Kv1.1, Chain A"/>
    <property type="match status" value="1"/>
</dbReference>
<dbReference type="AlphaFoldDB" id="A0AAV4RJF9"/>
<dbReference type="Pfam" id="PF24681">
    <property type="entry name" value="Kelch_KLHDC2_KLHL20_DRC7"/>
    <property type="match status" value="1"/>
</dbReference>
<dbReference type="SUPFAM" id="SSF54695">
    <property type="entry name" value="POZ domain"/>
    <property type="match status" value="1"/>
</dbReference>
<keyword evidence="3" id="KW-0880">Kelch repeat</keyword>
<dbReference type="PROSITE" id="PS50097">
    <property type="entry name" value="BTB"/>
    <property type="match status" value="1"/>
</dbReference>
<evidence type="ECO:0000313" key="10">
    <source>
        <dbReference type="Proteomes" id="UP001054837"/>
    </source>
</evidence>
<dbReference type="Gene3D" id="1.25.40.420">
    <property type="match status" value="1"/>
</dbReference>
<feature type="domain" description="BTB" evidence="8">
    <location>
        <begin position="25"/>
        <end position="92"/>
    </location>
</feature>
<dbReference type="Gene3D" id="2.120.10.80">
    <property type="entry name" value="Kelch-type beta propeller"/>
    <property type="match status" value="1"/>
</dbReference>
<dbReference type="Pfam" id="PF07707">
    <property type="entry name" value="BACK"/>
    <property type="match status" value="1"/>
</dbReference>
<gene>
    <name evidence="9" type="primary">KLHL26</name>
    <name evidence="9" type="ORF">CDAR_555071</name>
</gene>
<sequence length="592" mass="67787">MGQVSNFMHMSYKKLYEFLNDGFLSDITIISENKTFRCHRIVLAACSPFFRAKFSGFFKDSTEKVVTIKHFSEMAIDHIIKFAYTGKIDIDIENVEEILKAASFLQIEIVVQMCERILKRQLSFGNCLGIRDISFQHGLLDLFDKSNSFVYINFKTISFEDEFLKLDLEELKKLISSEDVLVESELDLCNAVLRWLDHDSLGRGPLFPQILSKIRLPLLPYGYLRNVLDCNKIISENIVCCNLVKEAKAYLLWVWNHRNPIRLLSEKTRPRKSSAGFIFYLGAPTTHKKTHTIMYAKASEIKVFSLFNPDWISLYSRQAVGNNFDCICIQGRIIIMGTSSNNNELTTYLYSFDPVLDEPVRPLPSLIVARECFSSCTVQDSILIFGGKNNRGPLNSVEKYDPETLEWSIIAIMRYCMGEVAIAKMNGSVFIFGGNSKNRSLNCCERFDLSDESWKHIAPMKYCRHGAKTAKVDGYIYVFGGFWNEVCLSTVERYDPSSNTWTYVSPMIKPRANFGIARLGNLVYVIGGQNTSGYLDDVEVYNCKTDRWEKGPSIKNYLPGSVIVKCYLRLQQIKVLYGRMMEQVNTLTYCSQ</sequence>
<evidence type="ECO:0000256" key="1">
    <source>
        <dbReference type="ARBA" id="ARBA00004906"/>
    </source>
</evidence>
<dbReference type="SMART" id="SM00875">
    <property type="entry name" value="BACK"/>
    <property type="match status" value="1"/>
</dbReference>
<evidence type="ECO:0000256" key="4">
    <source>
        <dbReference type="ARBA" id="ARBA00022737"/>
    </source>
</evidence>
<dbReference type="PANTHER" id="PTHR24412">
    <property type="entry name" value="KELCH PROTEIN"/>
    <property type="match status" value="1"/>
</dbReference>
<dbReference type="GO" id="GO:0003779">
    <property type="term" value="F:actin binding"/>
    <property type="evidence" value="ECO:0007669"/>
    <property type="project" value="UniProtKB-KW"/>
</dbReference>
<dbReference type="Proteomes" id="UP001054837">
    <property type="component" value="Unassembled WGS sequence"/>
</dbReference>
<evidence type="ECO:0000256" key="3">
    <source>
        <dbReference type="ARBA" id="ARBA00022441"/>
    </source>
</evidence>
<dbReference type="PIRSF" id="PIRSF037037">
    <property type="entry name" value="Kelch-like_protein_gigaxonin"/>
    <property type="match status" value="1"/>
</dbReference>
<organism evidence="9 10">
    <name type="scientific">Caerostris darwini</name>
    <dbReference type="NCBI Taxonomy" id="1538125"/>
    <lineage>
        <taxon>Eukaryota</taxon>
        <taxon>Metazoa</taxon>
        <taxon>Ecdysozoa</taxon>
        <taxon>Arthropoda</taxon>
        <taxon>Chelicerata</taxon>
        <taxon>Arachnida</taxon>
        <taxon>Araneae</taxon>
        <taxon>Araneomorphae</taxon>
        <taxon>Entelegynae</taxon>
        <taxon>Araneoidea</taxon>
        <taxon>Araneidae</taxon>
        <taxon>Caerostris</taxon>
    </lineage>
</organism>
<evidence type="ECO:0000256" key="2">
    <source>
        <dbReference type="ARBA" id="ARBA00013699"/>
    </source>
</evidence>
<dbReference type="Pfam" id="PF00651">
    <property type="entry name" value="BTB"/>
    <property type="match status" value="1"/>
</dbReference>
<comment type="function">
    <text evidence="7">Probable substrate-specific adapter of an E3 ubiquitin-protein ligase complex which mediates the ubiquitination and subsequent proteasomal degradation of target proteins. May have a role in synapse differentiation and growth.</text>
</comment>
<keyword evidence="5" id="KW-0833">Ubl conjugation pathway</keyword>
<dbReference type="InterPro" id="IPR000210">
    <property type="entry name" value="BTB/POZ_dom"/>
</dbReference>
<dbReference type="EMBL" id="BPLQ01006193">
    <property type="protein sequence ID" value="GIY20627.1"/>
    <property type="molecule type" value="Genomic_DNA"/>
</dbReference>
<keyword evidence="4" id="KW-0677">Repeat</keyword>
<protein>
    <recommendedName>
        <fullName evidence="2">Kelch-like protein diablo</fullName>
    </recommendedName>
</protein>